<keyword evidence="2 7" id="KW-0813">Transport</keyword>
<sequence length="219" mass="23114">MDAIIEFLPKVLVATGETLLYVAIALLVGGALGLIVGVAIVVTRRGGLTPNAAVYAILNFLVNFFRPIPFLILMVALQPLARVVVGTGIQSPAFVFVLCFAATFGIARLVEQNLLTVDPGVIEAARAMGAGPLRIILTVLIPEGLGPLILGYTFAFIAIVDMSALAGIIGAGGLGNLALQYGFRQFNPWITWGTVLVIILIVQLAQLIGNALARKVLRR</sequence>
<keyword evidence="10" id="KW-1185">Reference proteome</keyword>
<proteinExistence type="inferred from homology"/>
<feature type="transmembrane region" description="Helical" evidence="7">
    <location>
        <begin position="54"/>
        <end position="77"/>
    </location>
</feature>
<comment type="caution">
    <text evidence="9">The sequence shown here is derived from an EMBL/GenBank/DDBJ whole genome shotgun (WGS) entry which is preliminary data.</text>
</comment>
<evidence type="ECO:0000256" key="7">
    <source>
        <dbReference type="RuleBase" id="RU363032"/>
    </source>
</evidence>
<reference evidence="9 10" key="1">
    <citation type="journal article" date="2017" name="New Microbes New Infect">
        <title>Genome sequence of 'Leucobacter massiliensis' sp. nov. isolated from human pharynx after travel to the 2014 Hajj.</title>
        <authorList>
            <person name="Leangapichart T."/>
            <person name="Gautret P."/>
            <person name="Nguyen T.T."/>
            <person name="Armstrong N."/>
            <person name="Rolain J.M."/>
        </authorList>
    </citation>
    <scope>NUCLEOTIDE SEQUENCE [LARGE SCALE GENOMIC DNA]</scope>
    <source>
        <strain evidence="9 10">122RC15</strain>
    </source>
</reference>
<evidence type="ECO:0000256" key="6">
    <source>
        <dbReference type="ARBA" id="ARBA00023136"/>
    </source>
</evidence>
<dbReference type="Gene3D" id="1.10.3720.10">
    <property type="entry name" value="MetI-like"/>
    <property type="match status" value="1"/>
</dbReference>
<dbReference type="SUPFAM" id="SSF161098">
    <property type="entry name" value="MetI-like"/>
    <property type="match status" value="1"/>
</dbReference>
<feature type="transmembrane region" description="Helical" evidence="7">
    <location>
        <begin position="189"/>
        <end position="213"/>
    </location>
</feature>
<dbReference type="GO" id="GO:0005886">
    <property type="term" value="C:plasma membrane"/>
    <property type="evidence" value="ECO:0007669"/>
    <property type="project" value="UniProtKB-SubCell"/>
</dbReference>
<dbReference type="EMBL" id="MWZD01000013">
    <property type="protein sequence ID" value="PRI12168.1"/>
    <property type="molecule type" value="Genomic_DNA"/>
</dbReference>
<evidence type="ECO:0000313" key="9">
    <source>
        <dbReference type="EMBL" id="PRI12168.1"/>
    </source>
</evidence>
<comment type="subcellular location">
    <subcellularLocation>
        <location evidence="1 7">Cell membrane</location>
        <topology evidence="1 7">Multi-pass membrane protein</topology>
    </subcellularLocation>
</comment>
<keyword evidence="5 7" id="KW-1133">Transmembrane helix</keyword>
<dbReference type="InterPro" id="IPR035906">
    <property type="entry name" value="MetI-like_sf"/>
</dbReference>
<name>A0A2S9QRG5_9MICO</name>
<accession>A0A2S9QRG5</accession>
<feature type="transmembrane region" description="Helical" evidence="7">
    <location>
        <begin position="149"/>
        <end position="169"/>
    </location>
</feature>
<dbReference type="PANTHER" id="PTHR30450:SF14">
    <property type="entry name" value="TRANSPORTER, PERMEASE PROTEIN, PUTATIVE-RELATED"/>
    <property type="match status" value="1"/>
</dbReference>
<dbReference type="InterPro" id="IPR000515">
    <property type="entry name" value="MetI-like"/>
</dbReference>
<feature type="transmembrane region" description="Helical" evidence="7">
    <location>
        <begin position="20"/>
        <end position="42"/>
    </location>
</feature>
<keyword evidence="3" id="KW-1003">Cell membrane</keyword>
<organism evidence="9 10">
    <name type="scientific">Leucobacter massiliensis</name>
    <dbReference type="NCBI Taxonomy" id="1686285"/>
    <lineage>
        <taxon>Bacteria</taxon>
        <taxon>Bacillati</taxon>
        <taxon>Actinomycetota</taxon>
        <taxon>Actinomycetes</taxon>
        <taxon>Micrococcales</taxon>
        <taxon>Microbacteriaceae</taxon>
        <taxon>Leucobacter</taxon>
    </lineage>
</organism>
<comment type="similarity">
    <text evidence="7">Belongs to the binding-protein-dependent transport system permease family.</text>
</comment>
<keyword evidence="6 7" id="KW-0472">Membrane</keyword>
<evidence type="ECO:0000256" key="1">
    <source>
        <dbReference type="ARBA" id="ARBA00004651"/>
    </source>
</evidence>
<dbReference type="PANTHER" id="PTHR30450">
    <property type="entry name" value="ABC TRANSPORTER PERMEASE"/>
    <property type="match status" value="1"/>
</dbReference>
<evidence type="ECO:0000256" key="4">
    <source>
        <dbReference type="ARBA" id="ARBA00022692"/>
    </source>
</evidence>
<evidence type="ECO:0000256" key="2">
    <source>
        <dbReference type="ARBA" id="ARBA00022448"/>
    </source>
</evidence>
<dbReference type="PROSITE" id="PS50928">
    <property type="entry name" value="ABC_TM1"/>
    <property type="match status" value="1"/>
</dbReference>
<gene>
    <name evidence="9" type="ORF">B4915_03700</name>
</gene>
<evidence type="ECO:0000256" key="5">
    <source>
        <dbReference type="ARBA" id="ARBA00022989"/>
    </source>
</evidence>
<dbReference type="CDD" id="cd06261">
    <property type="entry name" value="TM_PBP2"/>
    <property type="match status" value="1"/>
</dbReference>
<keyword evidence="4 7" id="KW-0812">Transmembrane</keyword>
<dbReference type="Pfam" id="PF00528">
    <property type="entry name" value="BPD_transp_1"/>
    <property type="match status" value="1"/>
</dbReference>
<dbReference type="Proteomes" id="UP000238650">
    <property type="component" value="Unassembled WGS sequence"/>
</dbReference>
<dbReference type="GO" id="GO:0048473">
    <property type="term" value="P:D-methionine transmembrane transport"/>
    <property type="evidence" value="ECO:0007669"/>
    <property type="project" value="TreeGrafter"/>
</dbReference>
<evidence type="ECO:0000313" key="10">
    <source>
        <dbReference type="Proteomes" id="UP000238650"/>
    </source>
</evidence>
<dbReference type="InterPro" id="IPR051322">
    <property type="entry name" value="AA_ABC_Transporter_Permease"/>
</dbReference>
<evidence type="ECO:0000259" key="8">
    <source>
        <dbReference type="PROSITE" id="PS50928"/>
    </source>
</evidence>
<protein>
    <submittedName>
        <fullName evidence="9">ABC transporter permease</fullName>
    </submittedName>
</protein>
<dbReference type="AlphaFoldDB" id="A0A2S9QRG5"/>
<dbReference type="OrthoDB" id="9793490at2"/>
<feature type="transmembrane region" description="Helical" evidence="7">
    <location>
        <begin position="89"/>
        <end position="110"/>
    </location>
</feature>
<feature type="domain" description="ABC transmembrane type-1" evidence="8">
    <location>
        <begin position="15"/>
        <end position="213"/>
    </location>
</feature>
<evidence type="ECO:0000256" key="3">
    <source>
        <dbReference type="ARBA" id="ARBA00022475"/>
    </source>
</evidence>
<dbReference type="RefSeq" id="WP_105804478.1">
    <property type="nucleotide sequence ID" value="NZ_MWZD01000013.1"/>
</dbReference>